<reference evidence="10" key="1">
    <citation type="submission" date="2015-10" db="EMBL/GenBank/DDBJ databases">
        <authorList>
            <person name="Ju K.-S."/>
            <person name="Doroghazi J.R."/>
            <person name="Metcalf W.W."/>
        </authorList>
    </citation>
    <scope>NUCLEOTIDE SEQUENCE [LARGE SCALE GENOMIC DNA]</scope>
    <source>
        <strain evidence="10">NRRL F-8817</strain>
    </source>
</reference>
<evidence type="ECO:0000256" key="2">
    <source>
        <dbReference type="ARBA" id="ARBA00022603"/>
    </source>
</evidence>
<dbReference type="GO" id="GO:0003676">
    <property type="term" value="F:nucleic acid binding"/>
    <property type="evidence" value="ECO:0007669"/>
    <property type="project" value="InterPro"/>
</dbReference>
<dbReference type="Pfam" id="PF07669">
    <property type="entry name" value="Eco57I"/>
    <property type="match status" value="1"/>
</dbReference>
<feature type="domain" description="MmeI-like target recognition" evidence="8">
    <location>
        <begin position="1142"/>
        <end position="1322"/>
    </location>
</feature>
<name>A0A0X3VT89_STRVO</name>
<dbReference type="GO" id="GO:0032259">
    <property type="term" value="P:methylation"/>
    <property type="evidence" value="ECO:0007669"/>
    <property type="project" value="UniProtKB-KW"/>
</dbReference>
<evidence type="ECO:0000313" key="10">
    <source>
        <dbReference type="Proteomes" id="UP000053413"/>
    </source>
</evidence>
<dbReference type="PANTHER" id="PTHR33841">
    <property type="entry name" value="DNA METHYLTRANSFERASE YEEA-RELATED"/>
    <property type="match status" value="1"/>
</dbReference>
<evidence type="ECO:0000259" key="7">
    <source>
        <dbReference type="Pfam" id="PF07669"/>
    </source>
</evidence>
<dbReference type="GO" id="GO:0009007">
    <property type="term" value="F:site-specific DNA-methyltransferase (adenine-specific) activity"/>
    <property type="evidence" value="ECO:0007669"/>
    <property type="project" value="UniProtKB-EC"/>
</dbReference>
<dbReference type="PROSITE" id="PS00092">
    <property type="entry name" value="N6_MTASE"/>
    <property type="match status" value="1"/>
</dbReference>
<sequence length="1488" mass="163685">MSPAPRSGGRRPSAAAIRIAKAADGKQQHLNWLNLTEVSGPFLTLPVLLRNWPQLEGVPKERRADIRLHHGIWQDDRKGAGRLDWIGFLLRNLLEWDDALHLRDGAGLYGDSDESTAADDALLDRFAVSPPGADTTVRPDFVLVRPGTDPAAEPDATAAAKHLPILGLILPPDTVPTRRIGGDAWSASGVDRLAHVLRHHGVELGLVTDGRWWSLVWAPPGGVTTSATFDTIAWNESADLVAVRAWVSLLRRGRFFGRPEDELLPALLRESLEGQEDVTEALGIQVRQAVELLVDSIGRAEARMVKRGGQGLSGVPASEVYRGAVAVMMRVVFLLFAEERGLLPADNELYAEAYSAGRLYEALDERRRADGEDSLDHTTSAWHRLIALFHAVHGGVDHPLLKLPAYDGSIFDPKRFPWLEAVPAGADSTGSPGSPGSTDGTGEGDAARAADGHASLLPIDDRTVLHVLDSVQFVVVNRERRRLTFRALDVEQIGYVYEGLLSYDGKRARDTVLGFVGKPGLEHEVGLAELELLAAPFGVGARAMAGQKPNLPGLSKKLYEHFKDPKPPATASKLEKLLAPGDDPARGEAMRRLLAVTENDRELAERILPFHGLLRDDLRGLPVVIPEDGLYVTESRLRKNTGTHYTPRALAQRVAEGALEPLVYRPGPLQTADDKQWKLIKPKEILKLKVADIAMGSAAFLVAACRYLAERLVDAWVEEEDEEALAFRGSHRDQTGAVTAADAESDPVMVRARRLIIEHCLYGVDINPMAVEMAKLSLWLISMDPERPFTFLDDRLVAGDSLLGITSLEQLEVMDLDARRGRERHKRGVIDFTAGVRELVHELAEQRKKIGDMPGETLENIADKRAILADVQERATRVNLLADLTAGAALASHGSGPLPARESMKKEMARRAWSLKRSEAPMAAAGMGFTVAKGLEGATDEARALAREWLATDLPEGGFEREPVHWPLVFPEVFEGGGFDAVIGNPPFLGGQKLTGAFGEPYREYLVFGLGRGRRGSADLVAYFELRAHQLNSQRGQTGLIATNTLAQGDTREVALDQLLNDGVEVRQAVKSAPWPSKSAALEYCAVWTTKSRMANDANHVLNETIVQGITSSLDPRSRVSGSPYRLAANRGKSFQGSNVLGKGFILSHEEAQELIALNPNNKDVLFSYLNGEDLNSQPDCKASRQVINFQDWSEERARSYPEVFAIVERDVKPERLKNNRKVRRERWWQFAERAPNLYQAIAKMDQVLVVAQTSRTQMPIMVRTDQVLSHMIVVMASDSYGDLAFRSSNFQYVWTARYAAGLKGDLRFIPSDCFETLPAPQENPALETLGRQLADLRKTLMLNRHFGLTQTYNLVHDSDCCDDDVEDLRTIHRAIDEATARAYGWDDLLEAPAGLDHGFHETDQGIRYTIGLVVRTEIIDRLRELNHERYAAEVAAGLHGGKSGSRAKRGQGTSARAQREAIPGTEDGDPATNFVDDGLFPPEDALF</sequence>
<keyword evidence="2" id="KW-0489">Methyltransferase</keyword>
<comment type="catalytic activity">
    <reaction evidence="5">
        <text>a 2'-deoxyadenosine in DNA + S-adenosyl-L-methionine = an N(6)-methyl-2'-deoxyadenosine in DNA + S-adenosyl-L-homocysteine + H(+)</text>
        <dbReference type="Rhea" id="RHEA:15197"/>
        <dbReference type="Rhea" id="RHEA-COMP:12418"/>
        <dbReference type="Rhea" id="RHEA-COMP:12419"/>
        <dbReference type="ChEBI" id="CHEBI:15378"/>
        <dbReference type="ChEBI" id="CHEBI:57856"/>
        <dbReference type="ChEBI" id="CHEBI:59789"/>
        <dbReference type="ChEBI" id="CHEBI:90615"/>
        <dbReference type="ChEBI" id="CHEBI:90616"/>
        <dbReference type="EC" id="2.1.1.72"/>
    </reaction>
</comment>
<organism evidence="9 10">
    <name type="scientific">Streptomyces violaceusniger</name>
    <dbReference type="NCBI Taxonomy" id="68280"/>
    <lineage>
        <taxon>Bacteria</taxon>
        <taxon>Bacillati</taxon>
        <taxon>Actinomycetota</taxon>
        <taxon>Actinomycetes</taxon>
        <taxon>Kitasatosporales</taxon>
        <taxon>Streptomycetaceae</taxon>
        <taxon>Streptomyces</taxon>
        <taxon>Streptomyces violaceusniger group</taxon>
    </lineage>
</organism>
<proteinExistence type="predicted"/>
<evidence type="ECO:0000256" key="5">
    <source>
        <dbReference type="ARBA" id="ARBA00047942"/>
    </source>
</evidence>
<dbReference type="Proteomes" id="UP000053413">
    <property type="component" value="Unassembled WGS sequence"/>
</dbReference>
<dbReference type="GO" id="GO:0006304">
    <property type="term" value="P:DNA modification"/>
    <property type="evidence" value="ECO:0007669"/>
    <property type="project" value="InterPro"/>
</dbReference>
<feature type="region of interest" description="Disordered" evidence="6">
    <location>
        <begin position="1440"/>
        <end position="1488"/>
    </location>
</feature>
<dbReference type="InterPro" id="IPR050953">
    <property type="entry name" value="N4_N6_ade-DNA_methylase"/>
</dbReference>
<evidence type="ECO:0000313" key="9">
    <source>
        <dbReference type="EMBL" id="KUL47637.1"/>
    </source>
</evidence>
<dbReference type="InterPro" id="IPR046820">
    <property type="entry name" value="MmeI_TRD"/>
</dbReference>
<keyword evidence="4" id="KW-0949">S-adenosyl-L-methionine</keyword>
<dbReference type="RefSeq" id="WP_059147279.1">
    <property type="nucleotide sequence ID" value="NZ_LLZJ01000384.1"/>
</dbReference>
<dbReference type="Gene3D" id="3.40.50.150">
    <property type="entry name" value="Vaccinia Virus protein VP39"/>
    <property type="match status" value="1"/>
</dbReference>
<evidence type="ECO:0000256" key="1">
    <source>
        <dbReference type="ARBA" id="ARBA00011900"/>
    </source>
</evidence>
<evidence type="ECO:0000256" key="6">
    <source>
        <dbReference type="SAM" id="MobiDB-lite"/>
    </source>
</evidence>
<dbReference type="PANTHER" id="PTHR33841:SF1">
    <property type="entry name" value="DNA METHYLTRANSFERASE A"/>
    <property type="match status" value="1"/>
</dbReference>
<dbReference type="PRINTS" id="PR00507">
    <property type="entry name" value="N12N6MTFRASE"/>
</dbReference>
<accession>A0A0X3VT89</accession>
<dbReference type="EMBL" id="LLZJ01000384">
    <property type="protein sequence ID" value="KUL47637.1"/>
    <property type="molecule type" value="Genomic_DNA"/>
</dbReference>
<feature type="compositionally biased region" description="Low complexity" evidence="6">
    <location>
        <begin position="423"/>
        <end position="440"/>
    </location>
</feature>
<evidence type="ECO:0000259" key="8">
    <source>
        <dbReference type="Pfam" id="PF20466"/>
    </source>
</evidence>
<dbReference type="EC" id="2.1.1.72" evidence="1"/>
<dbReference type="InterPro" id="IPR011639">
    <property type="entry name" value="MethylTrfase_TaqI-like_dom"/>
</dbReference>
<evidence type="ECO:0000256" key="4">
    <source>
        <dbReference type="ARBA" id="ARBA00022691"/>
    </source>
</evidence>
<feature type="domain" description="Type II methyltransferase M.TaqI-like" evidence="7">
    <location>
        <begin position="759"/>
        <end position="1048"/>
    </location>
</feature>
<dbReference type="InterPro" id="IPR029063">
    <property type="entry name" value="SAM-dependent_MTases_sf"/>
</dbReference>
<feature type="region of interest" description="Disordered" evidence="6">
    <location>
        <begin position="422"/>
        <end position="448"/>
    </location>
</feature>
<protein>
    <recommendedName>
        <fullName evidence="1">site-specific DNA-methyltransferase (adenine-specific)</fullName>
        <ecNumber evidence="1">2.1.1.72</ecNumber>
    </recommendedName>
</protein>
<dbReference type="SUPFAM" id="SSF53335">
    <property type="entry name" value="S-adenosyl-L-methionine-dependent methyltransferases"/>
    <property type="match status" value="1"/>
</dbReference>
<keyword evidence="3" id="KW-0808">Transferase</keyword>
<comment type="caution">
    <text evidence="9">The sequence shown here is derived from an EMBL/GenBank/DDBJ whole genome shotgun (WGS) entry which is preliminary data.</text>
</comment>
<gene>
    <name evidence="9" type="ORF">ADL28_32035</name>
</gene>
<evidence type="ECO:0000256" key="3">
    <source>
        <dbReference type="ARBA" id="ARBA00022679"/>
    </source>
</evidence>
<dbReference type="Pfam" id="PF20466">
    <property type="entry name" value="MmeI_TRD"/>
    <property type="match status" value="1"/>
</dbReference>
<dbReference type="InterPro" id="IPR002052">
    <property type="entry name" value="DNA_methylase_N6_adenine_CS"/>
</dbReference>